<dbReference type="EMBL" id="LR134473">
    <property type="protein sequence ID" value="VEI02877.1"/>
    <property type="molecule type" value="Genomic_DNA"/>
</dbReference>
<dbReference type="AlphaFoldDB" id="A0A3S4V1U4"/>
<protein>
    <submittedName>
        <fullName evidence="1">Uncharacterized protein</fullName>
    </submittedName>
</protein>
<dbReference type="InterPro" id="IPR015943">
    <property type="entry name" value="WD40/YVTN_repeat-like_dom_sf"/>
</dbReference>
<reference evidence="1 2" key="1">
    <citation type="submission" date="2018-12" db="EMBL/GenBank/DDBJ databases">
        <authorList>
            <consortium name="Pathogen Informatics"/>
        </authorList>
    </citation>
    <scope>NUCLEOTIDE SEQUENCE [LARGE SCALE GENOMIC DNA]</scope>
    <source>
        <strain evidence="1 2">NCTC13652</strain>
    </source>
</reference>
<evidence type="ECO:0000313" key="1">
    <source>
        <dbReference type="EMBL" id="VEI02877.1"/>
    </source>
</evidence>
<dbReference type="Proteomes" id="UP000277858">
    <property type="component" value="Chromosome"/>
</dbReference>
<name>A0A3S4V1U4_9ACTN</name>
<keyword evidence="2" id="KW-1185">Reference proteome</keyword>
<sequence length="386" mass="42019">MAACTALSVVVGLSACTGATSPLPKTLKAVPADAVLAVAISPNPSDAPIDLHPKGYIAFVGGSANDYMKTPHQGEQHVKLAFGRDGELAFTDKDAVHTFATSMTGRKRDSHSQYGAFGTPYQLDDGSFAYLYNIGFGDSLTSYRYGMEFSGDHPGLTLPWTPAMGVCDGVLTGIRLIPNTVDTQYESYRLFTIGADLKTIRYPGPGTPFALFRNTQDGQVPCQGGKLYIRRLWNADFPELRTHTPRFNNELTVFDVRTGRARNIVMKYADGSPVRNGNSGDDISVIHNGRYIWRSFKGEIYATSIADGTTTMIIDTKLRGQQSNVTYTGERIYALDKEGKSSKGELRIYSLDTGRLLQKMPTPALDKAYDKSGDSAITGIAARPDH</sequence>
<dbReference type="RefSeq" id="WP_126412650.1">
    <property type="nucleotide sequence ID" value="NZ_LR134473.1"/>
</dbReference>
<dbReference type="SUPFAM" id="SSF69322">
    <property type="entry name" value="Tricorn protease domain 2"/>
    <property type="match status" value="1"/>
</dbReference>
<accession>A0A3S4V1U4</accession>
<dbReference type="Gene3D" id="2.130.10.10">
    <property type="entry name" value="YVTN repeat-like/Quinoprotein amine dehydrogenase"/>
    <property type="match status" value="1"/>
</dbReference>
<proteinExistence type="predicted"/>
<gene>
    <name evidence="1" type="ORF">NCTC13652_01070</name>
</gene>
<organism evidence="1 2">
    <name type="scientific">Acidipropionibacterium jensenii</name>
    <dbReference type="NCBI Taxonomy" id="1749"/>
    <lineage>
        <taxon>Bacteria</taxon>
        <taxon>Bacillati</taxon>
        <taxon>Actinomycetota</taxon>
        <taxon>Actinomycetes</taxon>
        <taxon>Propionibacteriales</taxon>
        <taxon>Propionibacteriaceae</taxon>
        <taxon>Acidipropionibacterium</taxon>
    </lineage>
</organism>
<evidence type="ECO:0000313" key="2">
    <source>
        <dbReference type="Proteomes" id="UP000277858"/>
    </source>
</evidence>